<dbReference type="Proteomes" id="UP000754563">
    <property type="component" value="Unassembled WGS sequence"/>
</dbReference>
<gene>
    <name evidence="2" type="ORF">KC717_01465</name>
</gene>
<protein>
    <submittedName>
        <fullName evidence="2">NAD(P)/FAD-dependent oxidoreductase</fullName>
    </submittedName>
</protein>
<dbReference type="InterPro" id="IPR050464">
    <property type="entry name" value="Zeta_carotene_desat/Oxidored"/>
</dbReference>
<proteinExistence type="predicted"/>
<dbReference type="NCBIfam" id="NF005560">
    <property type="entry name" value="PRK07233.1"/>
    <property type="match status" value="1"/>
</dbReference>
<dbReference type="PRINTS" id="PR00419">
    <property type="entry name" value="ADXRDTASE"/>
</dbReference>
<dbReference type="SUPFAM" id="SSF51905">
    <property type="entry name" value="FAD/NAD(P)-binding domain"/>
    <property type="match status" value="1"/>
</dbReference>
<reference evidence="2" key="2">
    <citation type="journal article" date="2021" name="Microbiome">
        <title>Successional dynamics and alternative stable states in a saline activated sludge microbial community over 9 years.</title>
        <authorList>
            <person name="Wang Y."/>
            <person name="Ye J."/>
            <person name="Ju F."/>
            <person name="Liu L."/>
            <person name="Boyd J.A."/>
            <person name="Deng Y."/>
            <person name="Parks D.H."/>
            <person name="Jiang X."/>
            <person name="Yin X."/>
            <person name="Woodcroft B.J."/>
            <person name="Tyson G.W."/>
            <person name="Hugenholtz P."/>
            <person name="Polz M.F."/>
            <person name="Zhang T."/>
        </authorList>
    </citation>
    <scope>NUCLEOTIDE SEQUENCE</scope>
    <source>
        <strain evidence="2">HKST-UBA11</strain>
    </source>
</reference>
<dbReference type="GO" id="GO:0016491">
    <property type="term" value="F:oxidoreductase activity"/>
    <property type="evidence" value="ECO:0007669"/>
    <property type="project" value="InterPro"/>
</dbReference>
<comment type="caution">
    <text evidence="2">The sequence shown here is derived from an EMBL/GenBank/DDBJ whole genome shotgun (WGS) entry which is preliminary data.</text>
</comment>
<organism evidence="2 3">
    <name type="scientific">Candidatus Dojkabacteria bacterium</name>
    <dbReference type="NCBI Taxonomy" id="2099670"/>
    <lineage>
        <taxon>Bacteria</taxon>
        <taxon>Candidatus Dojkabacteria</taxon>
    </lineage>
</organism>
<feature type="domain" description="Amine oxidase" evidence="1">
    <location>
        <begin position="15"/>
        <end position="405"/>
    </location>
</feature>
<accession>A0A955L7A5</accession>
<dbReference type="InterPro" id="IPR036188">
    <property type="entry name" value="FAD/NAD-bd_sf"/>
</dbReference>
<evidence type="ECO:0000313" key="3">
    <source>
        <dbReference type="Proteomes" id="UP000754563"/>
    </source>
</evidence>
<reference evidence="2" key="1">
    <citation type="submission" date="2020-04" db="EMBL/GenBank/DDBJ databases">
        <authorList>
            <person name="Zhang T."/>
        </authorList>
    </citation>
    <scope>NUCLEOTIDE SEQUENCE</scope>
    <source>
        <strain evidence="2">HKST-UBA11</strain>
    </source>
</reference>
<dbReference type="Gene3D" id="3.90.660.20">
    <property type="entry name" value="Protoporphyrinogen oxidase, mitochondrial, domain 2"/>
    <property type="match status" value="1"/>
</dbReference>
<sequence length="435" mass="49812">MPNNKRIAIIGGGVTGLVTAYELSKKNYEITIYEQGSTLGGLLSGTTIENHPIERAYHHAFTTDEYTIQLTSELGLSNDLVWYPGSNAIHFNNRKYPFNGALDLLKFTPLSFFDRIRTGIVILYLSYTRSWKKLSSKTAADWLKKWSGMDAYRIIWRPLLQGKFHDYYKDVSMAWFWARIHTRANSRGKSEELGYFKSGFSTLIDSLVKSLTERNVIIKTSTPVNKITSTPSGFSITCGALIEHFDYVVCTIPTSVFARLTTGINALSDYTNQLHSITYLDAVCLIFSTPQKLSNYYWTSIHDTNIPFVVCINHTQFVPTSWFGNRQVYYLANYFPQNHPILGTSDKTLRDQWFNHLLEIYPQFDRSVVREITVTRLKNAQHIPFPSYENIVPTYATPVKNLYLSHFSQIFPEDRGVNFAIREGLKIAKTISESE</sequence>
<dbReference type="EMBL" id="JAGQLH010000012">
    <property type="protein sequence ID" value="MCA9385295.1"/>
    <property type="molecule type" value="Genomic_DNA"/>
</dbReference>
<name>A0A955L7A5_9BACT</name>
<evidence type="ECO:0000313" key="2">
    <source>
        <dbReference type="EMBL" id="MCA9385295.1"/>
    </source>
</evidence>
<dbReference type="Gene3D" id="3.50.50.60">
    <property type="entry name" value="FAD/NAD(P)-binding domain"/>
    <property type="match status" value="1"/>
</dbReference>
<dbReference type="PANTHER" id="PTHR42923">
    <property type="entry name" value="PROTOPORPHYRINOGEN OXIDASE"/>
    <property type="match status" value="1"/>
</dbReference>
<dbReference type="Gene3D" id="1.10.3110.10">
    <property type="entry name" value="protoporphyrinogen ix oxidase, domain 3"/>
    <property type="match status" value="1"/>
</dbReference>
<dbReference type="PANTHER" id="PTHR42923:SF46">
    <property type="entry name" value="AMINE OXIDASE"/>
    <property type="match status" value="1"/>
</dbReference>
<dbReference type="Pfam" id="PF01593">
    <property type="entry name" value="Amino_oxidase"/>
    <property type="match status" value="1"/>
</dbReference>
<evidence type="ECO:0000259" key="1">
    <source>
        <dbReference type="Pfam" id="PF01593"/>
    </source>
</evidence>
<dbReference type="InterPro" id="IPR002937">
    <property type="entry name" value="Amino_oxidase"/>
</dbReference>
<dbReference type="AlphaFoldDB" id="A0A955L7A5"/>